<protein>
    <submittedName>
        <fullName evidence="1">Uncharacterized protein</fullName>
    </submittedName>
</protein>
<name>A0A1R3KSI3_9ROSI</name>
<sequence length="59" mass="6371">METKPSAKGVAEGACTNLKCLHLESLLQPIRGCQIDVLEMHGECKIANVEMLGGVYLLN</sequence>
<evidence type="ECO:0000313" key="1">
    <source>
        <dbReference type="EMBL" id="OMP10017.1"/>
    </source>
</evidence>
<dbReference type="AlphaFoldDB" id="A0A1R3KSI3"/>
<gene>
    <name evidence="1" type="ORF">COLO4_04909</name>
</gene>
<evidence type="ECO:0000313" key="2">
    <source>
        <dbReference type="Proteomes" id="UP000187203"/>
    </source>
</evidence>
<organism evidence="1 2">
    <name type="scientific">Corchorus olitorius</name>
    <dbReference type="NCBI Taxonomy" id="93759"/>
    <lineage>
        <taxon>Eukaryota</taxon>
        <taxon>Viridiplantae</taxon>
        <taxon>Streptophyta</taxon>
        <taxon>Embryophyta</taxon>
        <taxon>Tracheophyta</taxon>
        <taxon>Spermatophyta</taxon>
        <taxon>Magnoliopsida</taxon>
        <taxon>eudicotyledons</taxon>
        <taxon>Gunneridae</taxon>
        <taxon>Pentapetalae</taxon>
        <taxon>rosids</taxon>
        <taxon>malvids</taxon>
        <taxon>Malvales</taxon>
        <taxon>Malvaceae</taxon>
        <taxon>Grewioideae</taxon>
        <taxon>Apeibeae</taxon>
        <taxon>Corchorus</taxon>
    </lineage>
</organism>
<dbReference type="EMBL" id="AWUE01012070">
    <property type="protein sequence ID" value="OMP10017.1"/>
    <property type="molecule type" value="Genomic_DNA"/>
</dbReference>
<keyword evidence="2" id="KW-1185">Reference proteome</keyword>
<reference evidence="2" key="1">
    <citation type="submission" date="2013-09" db="EMBL/GenBank/DDBJ databases">
        <title>Corchorus olitorius genome sequencing.</title>
        <authorList>
            <person name="Alam M."/>
            <person name="Haque M.S."/>
            <person name="Islam M.S."/>
            <person name="Emdad E.M."/>
            <person name="Islam M.M."/>
            <person name="Ahmed B."/>
            <person name="Halim A."/>
            <person name="Hossen Q.M.M."/>
            <person name="Hossain M.Z."/>
            <person name="Ahmed R."/>
            <person name="Khan M.M."/>
            <person name="Islam R."/>
            <person name="Rashid M.M."/>
            <person name="Khan S.A."/>
            <person name="Rahman M.S."/>
            <person name="Alam M."/>
            <person name="Yahiya A.S."/>
            <person name="Khan M.S."/>
            <person name="Azam M.S."/>
            <person name="Haque T."/>
            <person name="Lashkar M.Z.H."/>
            <person name="Akhand A.I."/>
            <person name="Morshed G."/>
            <person name="Roy S."/>
            <person name="Uddin K.S."/>
            <person name="Rabeya T."/>
            <person name="Hossain A.S."/>
            <person name="Chowdhury A."/>
            <person name="Snigdha A.R."/>
            <person name="Mortoza M.S."/>
            <person name="Matin S.A."/>
            <person name="Hoque S.M.E."/>
            <person name="Islam M.K."/>
            <person name="Roy D.K."/>
            <person name="Haider R."/>
            <person name="Moosa M.M."/>
            <person name="Elias S.M."/>
            <person name="Hasan A.M."/>
            <person name="Jahan S."/>
            <person name="Shafiuddin M."/>
            <person name="Mahmood N."/>
            <person name="Shommy N.S."/>
        </authorList>
    </citation>
    <scope>NUCLEOTIDE SEQUENCE [LARGE SCALE GENOMIC DNA]</scope>
    <source>
        <strain evidence="2">cv. O-4</strain>
    </source>
</reference>
<accession>A0A1R3KSI3</accession>
<comment type="caution">
    <text evidence="1">The sequence shown here is derived from an EMBL/GenBank/DDBJ whole genome shotgun (WGS) entry which is preliminary data.</text>
</comment>
<dbReference type="Proteomes" id="UP000187203">
    <property type="component" value="Unassembled WGS sequence"/>
</dbReference>
<proteinExistence type="predicted"/>